<evidence type="ECO:0000313" key="1">
    <source>
        <dbReference type="EMBL" id="OPH84353.1"/>
    </source>
</evidence>
<keyword evidence="2" id="KW-1185">Reference proteome</keyword>
<comment type="caution">
    <text evidence="1">The sequence shown here is derived from an EMBL/GenBank/DDBJ whole genome shotgun (WGS) entry which is preliminary data.</text>
</comment>
<protein>
    <submittedName>
        <fullName evidence="1">Uncharacterized protein</fullName>
    </submittedName>
</protein>
<accession>A0A1V4I2B5</accession>
<gene>
    <name evidence="1" type="ORF">B2M20_02320</name>
</gene>
<dbReference type="OrthoDB" id="8265497at2"/>
<dbReference type="EMBL" id="MWPQ01000005">
    <property type="protein sequence ID" value="OPH84353.1"/>
    <property type="molecule type" value="Genomic_DNA"/>
</dbReference>
<organism evidence="1 2">
    <name type="scientific">Nitrobacter vulgaris</name>
    <dbReference type="NCBI Taxonomy" id="29421"/>
    <lineage>
        <taxon>Bacteria</taxon>
        <taxon>Pseudomonadati</taxon>
        <taxon>Pseudomonadota</taxon>
        <taxon>Alphaproteobacteria</taxon>
        <taxon>Hyphomicrobiales</taxon>
        <taxon>Nitrobacteraceae</taxon>
        <taxon>Nitrobacter</taxon>
    </lineage>
</organism>
<dbReference type="AlphaFoldDB" id="A0A1V4I2B5"/>
<name>A0A1V4I2B5_NITVU</name>
<evidence type="ECO:0000313" key="2">
    <source>
        <dbReference type="Proteomes" id="UP000189940"/>
    </source>
</evidence>
<reference evidence="1 2" key="1">
    <citation type="submission" date="2017-02" db="EMBL/GenBank/DDBJ databases">
        <title>Genome sequence of the nitrite-oxidizing bacterium Nitrobacter vulgaris strain Ab1.</title>
        <authorList>
            <person name="Mellbye B.L."/>
            <person name="Davis E.W."/>
            <person name="Spieck E."/>
            <person name="Chang J.H."/>
            <person name="Bottomley P.J."/>
            <person name="Sayavedra-Soto L.A."/>
        </authorList>
    </citation>
    <scope>NUCLEOTIDE SEQUENCE [LARGE SCALE GENOMIC DNA]</scope>
    <source>
        <strain evidence="1 2">Ab1</strain>
    </source>
</reference>
<dbReference type="STRING" id="29421.B2M20_02320"/>
<proteinExistence type="predicted"/>
<sequence>MKFELAKLVPELERARQVALERLAAEHLRSDKIKLQLHDAAKNGHRALRLPLPDGIDLSKTDGADMLRQWAKQNALTVDWISRTATLEAGRQASGFDVEISW</sequence>
<dbReference type="Proteomes" id="UP000189940">
    <property type="component" value="Unassembled WGS sequence"/>
</dbReference>